<sequence>MLVNLQDACLAYGDTPLLNKANIQINRNERVCLVGRNGAGKSTLLQVLEGAIQLDSGQRQLVNDVVITRLQQDPPQASEQRIFDFVAAGKPQIGSLLSEFHQLTSNIDENSSEQALKRMQQVQHEIDVLDGWKFDSEIQKVLTTMGLDGEASLQGLSGGWLRKVALAKALAGEPDILLLDEPTNHLDISTIQWLEEFLVNFKGTIVFISHDRAFIRKIATRIIDIDRGVLTSWPGNYDAYLDGKAEWLRVEEEQNALFDKRLAEEEAWIRQGIKARRTRNEGRVRALKAMRNERSERVNRQGTSKMQIDDGLRSGKVVFEAEQLSFAYPGQKQPIISPLDLLVMRGDKIALVGANGCGKSTLIKILLQQLQPSGGSLKVGTNLSVAYFDQYRQELDPDKTLLDNLAGGKQEVEINGSKRHVMGYLQDFLFHPKRAFTPVKALSGGEKNRLMLAKLFLKPANLLVLDEPTNDLDVETLELLEELVSQYTGTVLLVSHDRSFIDNTASHIWYFDGKGRVDTFVGGYTETISYLQQQQKAQVVKPAVKTETVQRPVKQSKKLSYKLQLELDQLPEKLEAAEAEVEQLQSKVNEPEFFNLDQDLVQSTLTRLASAEEQLEALFMRWEELEELKNS</sequence>
<dbReference type="PROSITE" id="PS50893">
    <property type="entry name" value="ABC_TRANSPORTER_2"/>
    <property type="match status" value="2"/>
</dbReference>
<comment type="subcellular location">
    <subcellularLocation>
        <location evidence="9">Cytoplasm</location>
    </subcellularLocation>
    <text evidence="9">Associates with ribosomes.</text>
</comment>
<keyword evidence="5 9" id="KW-0378">Hydrolase</keyword>
<dbReference type="CDD" id="cd03221">
    <property type="entry name" value="ABCF_EF-3"/>
    <property type="match status" value="2"/>
</dbReference>
<dbReference type="InterPro" id="IPR032781">
    <property type="entry name" value="ABC_tran_Xtn"/>
</dbReference>
<dbReference type="PROSITE" id="PS00211">
    <property type="entry name" value="ABC_TRANSPORTER_1"/>
    <property type="match status" value="2"/>
</dbReference>
<comment type="catalytic activity">
    <reaction evidence="9">
        <text>ATP + H2O = ADP + phosphate + H(+)</text>
        <dbReference type="Rhea" id="RHEA:13065"/>
        <dbReference type="ChEBI" id="CHEBI:15377"/>
        <dbReference type="ChEBI" id="CHEBI:15378"/>
        <dbReference type="ChEBI" id="CHEBI:30616"/>
        <dbReference type="ChEBI" id="CHEBI:43474"/>
        <dbReference type="ChEBI" id="CHEBI:456216"/>
    </reaction>
</comment>
<feature type="domain" description="ABC transporter" evidence="10">
    <location>
        <begin position="3"/>
        <end position="252"/>
    </location>
</feature>
<comment type="similarity">
    <text evidence="9">Belongs to the ABC transporter superfamily. ABCF family. Uup subfamily.</text>
</comment>
<dbReference type="Gene3D" id="3.40.50.300">
    <property type="entry name" value="P-loop containing nucleotide triphosphate hydrolases"/>
    <property type="match status" value="2"/>
</dbReference>
<reference evidence="12" key="1">
    <citation type="journal article" date="2019" name="Int. J. Syst. Evol. Microbiol.">
        <title>The Global Catalogue of Microorganisms (GCM) 10K type strain sequencing project: providing services to taxonomists for standard genome sequencing and annotation.</title>
        <authorList>
            <consortium name="The Broad Institute Genomics Platform"/>
            <consortium name="The Broad Institute Genome Sequencing Center for Infectious Disease"/>
            <person name="Wu L."/>
            <person name="Ma J."/>
        </authorList>
    </citation>
    <scope>NUCLEOTIDE SEQUENCE [LARGE SCALE GENOMIC DNA]</scope>
    <source>
        <strain evidence="12">CGMCC 1.10131</strain>
    </source>
</reference>
<dbReference type="HAMAP" id="MF_00848">
    <property type="entry name" value="Uup"/>
    <property type="match status" value="1"/>
</dbReference>
<dbReference type="SUPFAM" id="SSF52540">
    <property type="entry name" value="P-loop containing nucleoside triphosphate hydrolases"/>
    <property type="match status" value="2"/>
</dbReference>
<dbReference type="InterPro" id="IPR051309">
    <property type="entry name" value="ABCF_ATPase"/>
</dbReference>
<dbReference type="SMART" id="SM00382">
    <property type="entry name" value="AAA"/>
    <property type="match status" value="2"/>
</dbReference>
<dbReference type="GO" id="GO:0005524">
    <property type="term" value="F:ATP binding"/>
    <property type="evidence" value="ECO:0007669"/>
    <property type="project" value="UniProtKB-KW"/>
</dbReference>
<comment type="function">
    <text evidence="9">Probably plays a role in ribosome assembly or function. May be involved in resolution of branched DNA intermediates that result from template switching in postreplication gaps. Binds DNA and has ATPase activity.</text>
</comment>
<evidence type="ECO:0000313" key="12">
    <source>
        <dbReference type="Proteomes" id="UP000651977"/>
    </source>
</evidence>
<dbReference type="Pfam" id="PF12848">
    <property type="entry name" value="ABC_tran_Xtn"/>
    <property type="match status" value="1"/>
</dbReference>
<evidence type="ECO:0000256" key="9">
    <source>
        <dbReference type="HAMAP-Rule" id="MF_00848"/>
    </source>
</evidence>
<evidence type="ECO:0000313" key="11">
    <source>
        <dbReference type="EMBL" id="GGA92201.1"/>
    </source>
</evidence>
<keyword evidence="9" id="KW-0175">Coiled coil</keyword>
<dbReference type="PANTHER" id="PTHR42855:SF1">
    <property type="entry name" value="ABC TRANSPORTER DOMAIN-CONTAINING PROTEIN"/>
    <property type="match status" value="1"/>
</dbReference>
<evidence type="ECO:0000256" key="6">
    <source>
        <dbReference type="ARBA" id="ARBA00022840"/>
    </source>
</evidence>
<dbReference type="Proteomes" id="UP000651977">
    <property type="component" value="Unassembled WGS sequence"/>
</dbReference>
<keyword evidence="1 9" id="KW-0963">Cytoplasm</keyword>
<accession>A0ABQ1HVI2</accession>
<keyword evidence="6 9" id="KW-0067">ATP-binding</keyword>
<dbReference type="InterPro" id="IPR037118">
    <property type="entry name" value="Val-tRNA_synth_C_sf"/>
</dbReference>
<evidence type="ECO:0000259" key="10">
    <source>
        <dbReference type="PROSITE" id="PS50893"/>
    </source>
</evidence>
<dbReference type="InterPro" id="IPR017871">
    <property type="entry name" value="ABC_transporter-like_CS"/>
</dbReference>
<evidence type="ECO:0000256" key="2">
    <source>
        <dbReference type="ARBA" id="ARBA00022737"/>
    </source>
</evidence>
<evidence type="ECO:0000256" key="4">
    <source>
        <dbReference type="ARBA" id="ARBA00022763"/>
    </source>
</evidence>
<keyword evidence="3 9" id="KW-0547">Nucleotide-binding</keyword>
<dbReference type="Pfam" id="PF00005">
    <property type="entry name" value="ABC_tran"/>
    <property type="match status" value="2"/>
</dbReference>
<dbReference type="InterPro" id="IPR043686">
    <property type="entry name" value="Uup"/>
</dbReference>
<dbReference type="EC" id="3.6.1.-" evidence="9"/>
<name>A0ABQ1HVI2_9ALTE</name>
<feature type="coiled-coil region" evidence="9">
    <location>
        <begin position="567"/>
        <end position="628"/>
    </location>
</feature>
<dbReference type="PANTHER" id="PTHR42855">
    <property type="entry name" value="ABC TRANSPORTER ATP-BINDING SUBUNIT"/>
    <property type="match status" value="1"/>
</dbReference>
<keyword evidence="7 9" id="KW-0238">DNA-binding</keyword>
<dbReference type="Gene3D" id="1.10.287.380">
    <property type="entry name" value="Valyl-tRNA synthetase, C-terminal domain"/>
    <property type="match status" value="1"/>
</dbReference>
<proteinExistence type="inferred from homology"/>
<keyword evidence="4 9" id="KW-0227">DNA damage</keyword>
<evidence type="ECO:0000256" key="5">
    <source>
        <dbReference type="ARBA" id="ARBA00022801"/>
    </source>
</evidence>
<dbReference type="RefSeq" id="WP_055731721.1">
    <property type="nucleotide sequence ID" value="NZ_BMDY01000001.1"/>
</dbReference>
<gene>
    <name evidence="9 11" type="primary">uup</name>
    <name evidence="11" type="ORF">GCM10007414_01040</name>
</gene>
<dbReference type="NCBIfam" id="NF008358">
    <property type="entry name" value="PRK11147.1"/>
    <property type="match status" value="1"/>
</dbReference>
<feature type="binding site" evidence="9">
    <location>
        <begin position="353"/>
        <end position="360"/>
    </location>
    <ligand>
        <name>ATP</name>
        <dbReference type="ChEBI" id="CHEBI:30616"/>
        <label>2</label>
    </ligand>
</feature>
<keyword evidence="12" id="KW-1185">Reference proteome</keyword>
<dbReference type="InterPro" id="IPR032524">
    <property type="entry name" value="ABC_tran_C"/>
</dbReference>
<dbReference type="Pfam" id="PF16326">
    <property type="entry name" value="ABC_tran_CTD"/>
    <property type="match status" value="1"/>
</dbReference>
<feature type="binding site" evidence="9">
    <location>
        <begin position="35"/>
        <end position="42"/>
    </location>
    <ligand>
        <name>ATP</name>
        <dbReference type="ChEBI" id="CHEBI:30616"/>
        <label>1</label>
    </ligand>
</feature>
<keyword evidence="8 9" id="KW-0234">DNA repair</keyword>
<dbReference type="EMBL" id="BMDY01000001">
    <property type="protein sequence ID" value="GGA92201.1"/>
    <property type="molecule type" value="Genomic_DNA"/>
</dbReference>
<evidence type="ECO:0000256" key="1">
    <source>
        <dbReference type="ARBA" id="ARBA00022490"/>
    </source>
</evidence>
<evidence type="ECO:0000256" key="8">
    <source>
        <dbReference type="ARBA" id="ARBA00023204"/>
    </source>
</evidence>
<keyword evidence="2 9" id="KW-0677">Repeat</keyword>
<evidence type="ECO:0000256" key="7">
    <source>
        <dbReference type="ARBA" id="ARBA00023125"/>
    </source>
</evidence>
<dbReference type="InterPro" id="IPR003593">
    <property type="entry name" value="AAA+_ATPase"/>
</dbReference>
<evidence type="ECO:0000256" key="3">
    <source>
        <dbReference type="ARBA" id="ARBA00022741"/>
    </source>
</evidence>
<protein>
    <recommendedName>
        <fullName evidence="9">ATP-binding protein Uup</fullName>
        <ecNumber evidence="9">3.6.1.-</ecNumber>
    </recommendedName>
</protein>
<feature type="domain" description="ABC transporter" evidence="10">
    <location>
        <begin position="319"/>
        <end position="547"/>
    </location>
</feature>
<dbReference type="InterPro" id="IPR003439">
    <property type="entry name" value="ABC_transporter-like_ATP-bd"/>
</dbReference>
<comment type="caution">
    <text evidence="11">The sequence shown here is derived from an EMBL/GenBank/DDBJ whole genome shotgun (WGS) entry which is preliminary data.</text>
</comment>
<organism evidence="11 12">
    <name type="scientific">Agarivorans gilvus</name>
    <dbReference type="NCBI Taxonomy" id="680279"/>
    <lineage>
        <taxon>Bacteria</taxon>
        <taxon>Pseudomonadati</taxon>
        <taxon>Pseudomonadota</taxon>
        <taxon>Gammaproteobacteria</taxon>
        <taxon>Alteromonadales</taxon>
        <taxon>Alteromonadaceae</taxon>
        <taxon>Agarivorans</taxon>
    </lineage>
</organism>
<dbReference type="InterPro" id="IPR027417">
    <property type="entry name" value="P-loop_NTPase"/>
</dbReference>